<reference evidence="1 2" key="1">
    <citation type="journal article" date="2014" name="Genome Biol. Evol.">
        <title>The secreted proteins of Achlya hypogyna and Thraustotheca clavata identify the ancestral oomycete secretome and reveal gene acquisitions by horizontal gene transfer.</title>
        <authorList>
            <person name="Misner I."/>
            <person name="Blouin N."/>
            <person name="Leonard G."/>
            <person name="Richards T.A."/>
            <person name="Lane C.E."/>
        </authorList>
    </citation>
    <scope>NUCLEOTIDE SEQUENCE [LARGE SCALE GENOMIC DNA]</scope>
    <source>
        <strain evidence="1 2">ATCC 48635</strain>
    </source>
</reference>
<dbReference type="OrthoDB" id="63557at2759"/>
<keyword evidence="2" id="KW-1185">Reference proteome</keyword>
<accession>A0A1V9YI03</accession>
<dbReference type="AlphaFoldDB" id="A0A1V9YI03"/>
<dbReference type="InterPro" id="IPR050248">
    <property type="entry name" value="Polysacc_deacetylase_ArnD"/>
</dbReference>
<dbReference type="PANTHER" id="PTHR10587">
    <property type="entry name" value="GLYCOSYL TRANSFERASE-RELATED"/>
    <property type="match status" value="1"/>
</dbReference>
<organism evidence="1 2">
    <name type="scientific">Achlya hypogyna</name>
    <name type="common">Oomycete</name>
    <name type="synonym">Protoachlya hypogyna</name>
    <dbReference type="NCBI Taxonomy" id="1202772"/>
    <lineage>
        <taxon>Eukaryota</taxon>
        <taxon>Sar</taxon>
        <taxon>Stramenopiles</taxon>
        <taxon>Oomycota</taxon>
        <taxon>Saprolegniomycetes</taxon>
        <taxon>Saprolegniales</taxon>
        <taxon>Achlyaceae</taxon>
        <taxon>Achlya</taxon>
    </lineage>
</organism>
<evidence type="ECO:0008006" key="3">
    <source>
        <dbReference type="Google" id="ProtNLM"/>
    </source>
</evidence>
<dbReference type="GO" id="GO:0005975">
    <property type="term" value="P:carbohydrate metabolic process"/>
    <property type="evidence" value="ECO:0007669"/>
    <property type="project" value="InterPro"/>
</dbReference>
<protein>
    <recommendedName>
        <fullName evidence="3">NodB homology domain-containing protein</fullName>
    </recommendedName>
</protein>
<evidence type="ECO:0000313" key="1">
    <source>
        <dbReference type="EMBL" id="OQR85330.1"/>
    </source>
</evidence>
<comment type="caution">
    <text evidence="1">The sequence shown here is derived from an EMBL/GenBank/DDBJ whole genome shotgun (WGS) entry which is preliminary data.</text>
</comment>
<proteinExistence type="predicted"/>
<dbReference type="Proteomes" id="UP000243579">
    <property type="component" value="Unassembled WGS sequence"/>
</dbReference>
<evidence type="ECO:0000313" key="2">
    <source>
        <dbReference type="Proteomes" id="UP000243579"/>
    </source>
</evidence>
<gene>
    <name evidence="1" type="ORF">ACHHYP_11936</name>
</gene>
<dbReference type="SUPFAM" id="SSF88713">
    <property type="entry name" value="Glycoside hydrolase/deacetylase"/>
    <property type="match status" value="1"/>
</dbReference>
<sequence length="386" mass="42774">MLGIELLWYVVAQAMNLLEPAETPARTPAPIFTLAPLVTAPAVVTPAPTSLAPATPPPRVFGNVTLPPYVAVSPTPTTKSCPPGRQAKPGETVYMTVDDGPSIVGRQNLLEALDQIHAKASFFESGYNLCGSETRFAQTQQCQSGARSKITELSVWTIKLGHMLAAHSDTHFYDAVTTKCDYGKMAAAIKVEDGLARCGHDPIADFVRGAIHFEDVWRNATLWDTTEELALYERQHRNLWTFARLPCTDIWRMPHYKAASFGSESAAEKSLRTDIAEQLASGAKLTCKNETFSGLPWTVMGWDVEWRWDSSQLKDLAAEKCRIVQAIEKNFDAPTKDAARRKGVVLLAHDFHYSTKELAAMFRDTIVELRLRGYAIDTVDNYKLEV</sequence>
<dbReference type="InterPro" id="IPR011330">
    <property type="entry name" value="Glyco_hydro/deAcase_b/a-brl"/>
</dbReference>
<dbReference type="EMBL" id="JNBR01001708">
    <property type="protein sequence ID" value="OQR85330.1"/>
    <property type="molecule type" value="Genomic_DNA"/>
</dbReference>
<dbReference type="Gene3D" id="3.20.20.370">
    <property type="entry name" value="Glycoside hydrolase/deacetylase"/>
    <property type="match status" value="1"/>
</dbReference>
<name>A0A1V9YI03_ACHHY</name>